<protein>
    <submittedName>
        <fullName evidence="2">Uncharacterized protein</fullName>
    </submittedName>
</protein>
<sequence>MSLKREADPFIKPDPDAKRVKTEGGDGNFSLSSIPMAPPPIAFSSSTSSGIAPKIEGEERKPLGPAPNFFLAPVKNGKRKFFGNSIRVRRGDEWVSAHFNKKTMVVHFTMHCALTKQWSSVQVEQEIFEKLNKAKFDIQPSEGWGFLDCKFFAGFKGTTVETSSARLNYQCQVNVQNLSVRKVENSPYVKKEEHISQPKSERFS</sequence>
<dbReference type="EMBL" id="JBAWTH010000005">
    <property type="protein sequence ID" value="KAL2291814.1"/>
    <property type="molecule type" value="Genomic_DNA"/>
</dbReference>
<evidence type="ECO:0000256" key="1">
    <source>
        <dbReference type="SAM" id="MobiDB-lite"/>
    </source>
</evidence>
<proteinExistence type="predicted"/>
<accession>A0ABR4FAU0</accession>
<feature type="compositionally biased region" description="Basic and acidic residues" evidence="1">
    <location>
        <begin position="1"/>
        <end position="24"/>
    </location>
</feature>
<feature type="region of interest" description="Disordered" evidence="1">
    <location>
        <begin position="1"/>
        <end position="52"/>
    </location>
</feature>
<name>A0ABR4FAU0_9PEZI</name>
<gene>
    <name evidence="2" type="ORF">FJTKL_11996</name>
</gene>
<reference evidence="2 3" key="1">
    <citation type="submission" date="2024-03" db="EMBL/GenBank/DDBJ databases">
        <title>A high-quality draft genome sequence of Diaporthe vaccinii, a causative agent of upright dieback and viscid rot disease in cranberry plants.</title>
        <authorList>
            <person name="Sarrasin M."/>
            <person name="Lang B.F."/>
            <person name="Burger G."/>
        </authorList>
    </citation>
    <scope>NUCLEOTIDE SEQUENCE [LARGE SCALE GENOMIC DNA]</scope>
    <source>
        <strain evidence="2 3">IS7</strain>
    </source>
</reference>
<evidence type="ECO:0000313" key="3">
    <source>
        <dbReference type="Proteomes" id="UP001600888"/>
    </source>
</evidence>
<evidence type="ECO:0000313" key="2">
    <source>
        <dbReference type="EMBL" id="KAL2291814.1"/>
    </source>
</evidence>
<dbReference type="Proteomes" id="UP001600888">
    <property type="component" value="Unassembled WGS sequence"/>
</dbReference>
<keyword evidence="3" id="KW-1185">Reference proteome</keyword>
<organism evidence="2 3">
    <name type="scientific">Diaporthe vaccinii</name>
    <dbReference type="NCBI Taxonomy" id="105482"/>
    <lineage>
        <taxon>Eukaryota</taxon>
        <taxon>Fungi</taxon>
        <taxon>Dikarya</taxon>
        <taxon>Ascomycota</taxon>
        <taxon>Pezizomycotina</taxon>
        <taxon>Sordariomycetes</taxon>
        <taxon>Sordariomycetidae</taxon>
        <taxon>Diaporthales</taxon>
        <taxon>Diaporthaceae</taxon>
        <taxon>Diaporthe</taxon>
        <taxon>Diaporthe eres species complex</taxon>
    </lineage>
</organism>
<comment type="caution">
    <text evidence="2">The sequence shown here is derived from an EMBL/GenBank/DDBJ whole genome shotgun (WGS) entry which is preliminary data.</text>
</comment>